<reference evidence="15" key="1">
    <citation type="submission" date="2021-06" db="EMBL/GenBank/DDBJ databases">
        <authorList>
            <person name="Kallberg Y."/>
            <person name="Tangrot J."/>
            <person name="Rosling A."/>
        </authorList>
    </citation>
    <scope>NUCLEOTIDE SEQUENCE</scope>
    <source>
        <strain evidence="15">BR232B</strain>
    </source>
</reference>
<evidence type="ECO:0000256" key="4">
    <source>
        <dbReference type="ARBA" id="ARBA00022723"/>
    </source>
</evidence>
<proteinExistence type="inferred from homology"/>
<dbReference type="Pfam" id="PF17900">
    <property type="entry name" value="Peptidase_M1_N"/>
    <property type="match status" value="1"/>
</dbReference>
<dbReference type="InterPro" id="IPR001930">
    <property type="entry name" value="Peptidase_M1"/>
</dbReference>
<dbReference type="InterPro" id="IPR024571">
    <property type="entry name" value="ERAP1-like_C_dom"/>
</dbReference>
<keyword evidence="7 11" id="KW-0482">Metalloprotease</keyword>
<evidence type="ECO:0000259" key="14">
    <source>
        <dbReference type="Pfam" id="PF17900"/>
    </source>
</evidence>
<comment type="similarity">
    <text evidence="1 11">Belongs to the peptidase M1 family.</text>
</comment>
<comment type="caution">
    <text evidence="15">The sequence shown here is derived from an EMBL/GenBank/DDBJ whole genome shotgun (WGS) entry which is preliminary data.</text>
</comment>
<evidence type="ECO:0000256" key="10">
    <source>
        <dbReference type="PIRSR" id="PIRSR634016-4"/>
    </source>
</evidence>
<feature type="binding site" evidence="9">
    <location>
        <position position="358"/>
    </location>
    <ligand>
        <name>Zn(2+)</name>
        <dbReference type="ChEBI" id="CHEBI:29105"/>
        <note>catalytic</note>
    </ligand>
</feature>
<dbReference type="GO" id="GO:0005615">
    <property type="term" value="C:extracellular space"/>
    <property type="evidence" value="ECO:0007669"/>
    <property type="project" value="TreeGrafter"/>
</dbReference>
<dbReference type="Gene3D" id="2.60.40.1730">
    <property type="entry name" value="tricorn interacting facor f3 domain"/>
    <property type="match status" value="1"/>
</dbReference>
<dbReference type="FunFam" id="2.60.40.1730:FF:000002">
    <property type="entry name" value="Aminopeptidase"/>
    <property type="match status" value="1"/>
</dbReference>
<dbReference type="FunFam" id="1.25.50.20:FF:000002">
    <property type="entry name" value="Aminopeptidase"/>
    <property type="match status" value="1"/>
</dbReference>
<dbReference type="InterPro" id="IPR027268">
    <property type="entry name" value="Peptidase_M4/M1_CTD_sf"/>
</dbReference>
<keyword evidence="6 9" id="KW-0862">Zinc</keyword>
<feature type="transmembrane region" description="Helical" evidence="11">
    <location>
        <begin position="25"/>
        <end position="44"/>
    </location>
</feature>
<sequence>MGDSTPRSPHSSKEHKAHLPDDRNYRVLFIIFPLCALLISLFIMTTSSQRQVLPSSVRPTHYDITLTPDLEKFVFTGSEAIDIVFNDDVRQIVLNVFEVEVTAAKLQNLSLKTIQNIDAVQIEHNEKRQTVTLTFPQELAKNTKGVLKLQFNGTLNDKMCGFYRSVFVDKQGNKKYMATTQFEPTDARRAFPCWDEPAIKATFDITLIVPSNLTALSNMNVISEKQLEHAKKEVKFAKTPIMSTYLVAFVVGDLAYVEAETSGEHNGNPVLIRVYTNKGLEKQGEFALSVAVQALEYFAQLFAIPYPLPKLDMVAIPDFEAGAMENWGLVTYRTAAILFDPQASDAKFKQRIAYTVSHELAHQWFGNLVTMEWWDHLWLNEGFATWVGYLSVAKIFPEWDIWTEFLTEGVQRGLSLDALRSSHPIEVPVSNPRQVAVYFILILLHISVPIYYKGASVIRMLSSYLTEKVFLTGIQKYLKQHMYGNASTGDLWKALSLQSGIDVEKFMSIWTREVGHPVVNVTESSPDKIHVRQSRFLSTGDTKESEDTNIWWVPLGITTGPNTPEEISSAKLATREASITLPPNTDFFKLNVHQTGVFRVNYTPDRLTKLGKAVREGGLLDTSDRIGIVADAAALARSGYAKTSSFLSLVNEFENEEKYMVWAEITKNLADICNVWFEQPENVYQALQNIQRQLVSKLVTRLGWDYLEGESHQTSMLRTLVIKVAGNAGDPDVVKEAHRRFQLLTEHKNESALHPNIRGTAFEIVLTHGGGTKEFDAILQIYKEAKTEDQKVVALIALGSAQQADLIQRALEFSISDQVRSQDIHHAFLGYQSNRKARRPLWAFIKANWNKFYERYSKSMTLFGNIVRFGTQNFASEADIADIENFFKGKDTKDITRPLQQSIEKIRSNAAWLERDAKDVKDWLGSNGYLVV</sequence>
<dbReference type="CDD" id="cd09601">
    <property type="entry name" value="M1_APN-Q_like"/>
    <property type="match status" value="1"/>
</dbReference>
<dbReference type="InterPro" id="IPR034016">
    <property type="entry name" value="M1_APN-typ"/>
</dbReference>
<dbReference type="FunFam" id="1.10.390.10:FF:000001">
    <property type="entry name" value="Aminopeptidase"/>
    <property type="match status" value="1"/>
</dbReference>
<dbReference type="GO" id="GO:0006508">
    <property type="term" value="P:proteolysis"/>
    <property type="evidence" value="ECO:0007669"/>
    <property type="project" value="UniProtKB-KW"/>
</dbReference>
<feature type="binding site" evidence="9">
    <location>
        <position position="362"/>
    </location>
    <ligand>
        <name>Zn(2+)</name>
        <dbReference type="ChEBI" id="CHEBI:29105"/>
        <note>catalytic</note>
    </ligand>
</feature>
<dbReference type="PANTHER" id="PTHR11533">
    <property type="entry name" value="PROTEASE M1 ZINC METALLOPROTEASE"/>
    <property type="match status" value="1"/>
</dbReference>
<dbReference type="InterPro" id="IPR045357">
    <property type="entry name" value="Aminopeptidase_N-like_N"/>
</dbReference>
<evidence type="ECO:0000256" key="8">
    <source>
        <dbReference type="PIRSR" id="PIRSR634016-1"/>
    </source>
</evidence>
<dbReference type="EC" id="3.4.11.-" evidence="11"/>
<evidence type="ECO:0000259" key="12">
    <source>
        <dbReference type="Pfam" id="PF01433"/>
    </source>
</evidence>
<evidence type="ECO:0000256" key="2">
    <source>
        <dbReference type="ARBA" id="ARBA00022438"/>
    </source>
</evidence>
<feature type="binding site" evidence="9">
    <location>
        <position position="381"/>
    </location>
    <ligand>
        <name>Zn(2+)</name>
        <dbReference type="ChEBI" id="CHEBI:29105"/>
        <note>catalytic</note>
    </ligand>
</feature>
<feature type="domain" description="Peptidase M1 membrane alanine aminopeptidase" evidence="12">
    <location>
        <begin position="286"/>
        <end position="510"/>
    </location>
</feature>
<evidence type="ECO:0000256" key="1">
    <source>
        <dbReference type="ARBA" id="ARBA00010136"/>
    </source>
</evidence>
<feature type="domain" description="ERAP1-like C-terminal" evidence="13">
    <location>
        <begin position="587"/>
        <end position="907"/>
    </location>
</feature>
<gene>
    <name evidence="15" type="ORF">PBRASI_LOCUS3574</name>
</gene>
<protein>
    <recommendedName>
        <fullName evidence="11">Aminopeptidase</fullName>
        <ecNumber evidence="11">3.4.11.-</ecNumber>
    </recommendedName>
</protein>
<evidence type="ECO:0000256" key="11">
    <source>
        <dbReference type="RuleBase" id="RU364040"/>
    </source>
</evidence>
<dbReference type="GO" id="GO:0042277">
    <property type="term" value="F:peptide binding"/>
    <property type="evidence" value="ECO:0007669"/>
    <property type="project" value="TreeGrafter"/>
</dbReference>
<dbReference type="Proteomes" id="UP000789739">
    <property type="component" value="Unassembled WGS sequence"/>
</dbReference>
<evidence type="ECO:0000256" key="6">
    <source>
        <dbReference type="ARBA" id="ARBA00022833"/>
    </source>
</evidence>
<dbReference type="EMBL" id="CAJVPI010000328">
    <property type="protein sequence ID" value="CAG8520004.1"/>
    <property type="molecule type" value="Genomic_DNA"/>
</dbReference>
<dbReference type="InterPro" id="IPR042097">
    <property type="entry name" value="Aminopeptidase_N-like_N_sf"/>
</dbReference>
<evidence type="ECO:0000313" key="15">
    <source>
        <dbReference type="EMBL" id="CAG8520004.1"/>
    </source>
</evidence>
<keyword evidence="11" id="KW-1133">Transmembrane helix</keyword>
<evidence type="ECO:0000256" key="5">
    <source>
        <dbReference type="ARBA" id="ARBA00022801"/>
    </source>
</evidence>
<dbReference type="Pfam" id="PF01433">
    <property type="entry name" value="Peptidase_M1"/>
    <property type="match status" value="1"/>
</dbReference>
<keyword evidence="16" id="KW-1185">Reference proteome</keyword>
<dbReference type="GO" id="GO:0005737">
    <property type="term" value="C:cytoplasm"/>
    <property type="evidence" value="ECO:0007669"/>
    <property type="project" value="TreeGrafter"/>
</dbReference>
<feature type="domain" description="Aminopeptidase N-like N-terminal" evidence="14">
    <location>
        <begin position="59"/>
        <end position="246"/>
    </location>
</feature>
<dbReference type="OrthoDB" id="10031169at2759"/>
<dbReference type="InterPro" id="IPR050344">
    <property type="entry name" value="Peptidase_M1_aminopeptidases"/>
</dbReference>
<comment type="cofactor">
    <cofactor evidence="9 11">
        <name>Zn(2+)</name>
        <dbReference type="ChEBI" id="CHEBI:29105"/>
    </cofactor>
    <text evidence="9 11">Binds 1 zinc ion per subunit.</text>
</comment>
<dbReference type="PRINTS" id="PR00756">
    <property type="entry name" value="ALADIPTASE"/>
</dbReference>
<dbReference type="AlphaFoldDB" id="A0A9N9A527"/>
<dbReference type="InterPro" id="IPR014782">
    <property type="entry name" value="Peptidase_M1_dom"/>
</dbReference>
<dbReference type="GO" id="GO:0016020">
    <property type="term" value="C:membrane"/>
    <property type="evidence" value="ECO:0007669"/>
    <property type="project" value="TreeGrafter"/>
</dbReference>
<keyword evidence="2 11" id="KW-0031">Aminopeptidase</keyword>
<keyword evidence="3 11" id="KW-0645">Protease</keyword>
<dbReference type="Pfam" id="PF11838">
    <property type="entry name" value="ERAP1_C"/>
    <property type="match status" value="1"/>
</dbReference>
<keyword evidence="4 9" id="KW-0479">Metal-binding</keyword>
<evidence type="ECO:0000256" key="3">
    <source>
        <dbReference type="ARBA" id="ARBA00022670"/>
    </source>
</evidence>
<feature type="active site" description="Proton acceptor" evidence="8">
    <location>
        <position position="359"/>
    </location>
</feature>
<organism evidence="15 16">
    <name type="scientific">Paraglomus brasilianum</name>
    <dbReference type="NCBI Taxonomy" id="144538"/>
    <lineage>
        <taxon>Eukaryota</taxon>
        <taxon>Fungi</taxon>
        <taxon>Fungi incertae sedis</taxon>
        <taxon>Mucoromycota</taxon>
        <taxon>Glomeromycotina</taxon>
        <taxon>Glomeromycetes</taxon>
        <taxon>Paraglomerales</taxon>
        <taxon>Paraglomeraceae</taxon>
        <taxon>Paraglomus</taxon>
    </lineage>
</organism>
<dbReference type="Gene3D" id="2.60.40.1910">
    <property type="match status" value="1"/>
</dbReference>
<accession>A0A9N9A527</accession>
<dbReference type="GO" id="GO:0043171">
    <property type="term" value="P:peptide catabolic process"/>
    <property type="evidence" value="ECO:0007669"/>
    <property type="project" value="TreeGrafter"/>
</dbReference>
<keyword evidence="5 11" id="KW-0378">Hydrolase</keyword>
<dbReference type="Gene3D" id="1.10.390.10">
    <property type="entry name" value="Neutral Protease Domain 2"/>
    <property type="match status" value="1"/>
</dbReference>
<keyword evidence="11" id="KW-0812">Transmembrane</keyword>
<keyword evidence="11" id="KW-0472">Membrane</keyword>
<dbReference type="SUPFAM" id="SSF63737">
    <property type="entry name" value="Leukotriene A4 hydrolase N-terminal domain"/>
    <property type="match status" value="1"/>
</dbReference>
<feature type="site" description="Transition state stabilizer" evidence="10">
    <location>
        <position position="451"/>
    </location>
</feature>
<dbReference type="PANTHER" id="PTHR11533:SF174">
    <property type="entry name" value="PUROMYCIN-SENSITIVE AMINOPEPTIDASE-RELATED"/>
    <property type="match status" value="1"/>
</dbReference>
<name>A0A9N9A527_9GLOM</name>
<evidence type="ECO:0000256" key="9">
    <source>
        <dbReference type="PIRSR" id="PIRSR634016-3"/>
    </source>
</evidence>
<dbReference type="GO" id="GO:0070006">
    <property type="term" value="F:metalloaminopeptidase activity"/>
    <property type="evidence" value="ECO:0007669"/>
    <property type="project" value="TreeGrafter"/>
</dbReference>
<dbReference type="Gene3D" id="1.25.50.20">
    <property type="match status" value="1"/>
</dbReference>
<evidence type="ECO:0000259" key="13">
    <source>
        <dbReference type="Pfam" id="PF11838"/>
    </source>
</evidence>
<dbReference type="GO" id="GO:0008270">
    <property type="term" value="F:zinc ion binding"/>
    <property type="evidence" value="ECO:0007669"/>
    <property type="project" value="UniProtKB-UniRule"/>
</dbReference>
<evidence type="ECO:0000313" key="16">
    <source>
        <dbReference type="Proteomes" id="UP000789739"/>
    </source>
</evidence>
<dbReference type="SUPFAM" id="SSF55486">
    <property type="entry name" value="Metalloproteases ('zincins'), catalytic domain"/>
    <property type="match status" value="1"/>
</dbReference>
<evidence type="ECO:0000256" key="7">
    <source>
        <dbReference type="ARBA" id="ARBA00023049"/>
    </source>
</evidence>